<evidence type="ECO:0000256" key="1">
    <source>
        <dbReference type="ARBA" id="ARBA00001913"/>
    </source>
</evidence>
<gene>
    <name evidence="9" type="ORF">OEZ85_014324</name>
</gene>
<proteinExistence type="inferred from homology"/>
<dbReference type="PANTHER" id="PTHR42693:SF42">
    <property type="entry name" value="ARYLSULFATASE G"/>
    <property type="match status" value="1"/>
</dbReference>
<comment type="cofactor">
    <cofactor evidence="1">
        <name>Ca(2+)</name>
        <dbReference type="ChEBI" id="CHEBI:29108"/>
    </cofactor>
</comment>
<dbReference type="EMBL" id="CP126215">
    <property type="protein sequence ID" value="WIA17485.1"/>
    <property type="molecule type" value="Genomic_DNA"/>
</dbReference>
<evidence type="ECO:0000256" key="7">
    <source>
        <dbReference type="SAM" id="SignalP"/>
    </source>
</evidence>
<keyword evidence="3" id="KW-0479">Metal-binding</keyword>
<feature type="domain" description="Sulfatase N-terminal" evidence="8">
    <location>
        <begin position="54"/>
        <end position="315"/>
    </location>
</feature>
<keyword evidence="5" id="KW-0378">Hydrolase</keyword>
<protein>
    <recommendedName>
        <fullName evidence="8">Sulfatase N-terminal domain-containing protein</fullName>
    </recommendedName>
</protein>
<evidence type="ECO:0000256" key="5">
    <source>
        <dbReference type="ARBA" id="ARBA00022801"/>
    </source>
</evidence>
<keyword evidence="10" id="KW-1185">Reference proteome</keyword>
<evidence type="ECO:0000256" key="6">
    <source>
        <dbReference type="ARBA" id="ARBA00022837"/>
    </source>
</evidence>
<reference evidence="9 10" key="1">
    <citation type="submission" date="2023-05" db="EMBL/GenBank/DDBJ databases">
        <title>A 100% complete, gapless, phased diploid assembly of the Scenedesmus obliquus UTEX 3031 genome.</title>
        <authorList>
            <person name="Biondi T.C."/>
            <person name="Hanschen E.R."/>
            <person name="Kwon T."/>
            <person name="Eng W."/>
            <person name="Kruse C.P.S."/>
            <person name="Koehler S.I."/>
            <person name="Kunde Y."/>
            <person name="Gleasner C.D."/>
            <person name="You Mak K.T."/>
            <person name="Polle J."/>
            <person name="Hovde B.T."/>
            <person name="Starkenburg S.R."/>
        </authorList>
    </citation>
    <scope>NUCLEOTIDE SEQUENCE [LARGE SCALE GENOMIC DNA]</scope>
    <source>
        <strain evidence="9 10">DOE0152z</strain>
    </source>
</reference>
<keyword evidence="6" id="KW-0106">Calcium</keyword>
<name>A0ABY8U809_TETOB</name>
<accession>A0ABY8U809</accession>
<evidence type="ECO:0000313" key="9">
    <source>
        <dbReference type="EMBL" id="WIA17485.1"/>
    </source>
</evidence>
<organism evidence="9 10">
    <name type="scientific">Tetradesmus obliquus</name>
    <name type="common">Green alga</name>
    <name type="synonym">Acutodesmus obliquus</name>
    <dbReference type="NCBI Taxonomy" id="3088"/>
    <lineage>
        <taxon>Eukaryota</taxon>
        <taxon>Viridiplantae</taxon>
        <taxon>Chlorophyta</taxon>
        <taxon>core chlorophytes</taxon>
        <taxon>Chlorophyceae</taxon>
        <taxon>CS clade</taxon>
        <taxon>Sphaeropleales</taxon>
        <taxon>Scenedesmaceae</taxon>
        <taxon>Tetradesmus</taxon>
    </lineage>
</organism>
<evidence type="ECO:0000256" key="2">
    <source>
        <dbReference type="ARBA" id="ARBA00008779"/>
    </source>
</evidence>
<keyword evidence="4 7" id="KW-0732">Signal</keyword>
<dbReference type="PANTHER" id="PTHR42693">
    <property type="entry name" value="ARYLSULFATASE FAMILY MEMBER"/>
    <property type="match status" value="1"/>
</dbReference>
<feature type="chain" id="PRO_5045544560" description="Sulfatase N-terminal domain-containing protein" evidence="7">
    <location>
        <begin position="25"/>
        <end position="677"/>
    </location>
</feature>
<evidence type="ECO:0000256" key="4">
    <source>
        <dbReference type="ARBA" id="ARBA00022729"/>
    </source>
</evidence>
<dbReference type="Proteomes" id="UP001244341">
    <property type="component" value="Chromosome 8b"/>
</dbReference>
<comment type="similarity">
    <text evidence="2">Belongs to the sulfatase family.</text>
</comment>
<dbReference type="InterPro" id="IPR000917">
    <property type="entry name" value="Sulfatase_N"/>
</dbReference>
<evidence type="ECO:0000313" key="10">
    <source>
        <dbReference type="Proteomes" id="UP001244341"/>
    </source>
</evidence>
<dbReference type="Pfam" id="PF00884">
    <property type="entry name" value="Sulfatase"/>
    <property type="match status" value="1"/>
</dbReference>
<feature type="signal peptide" evidence="7">
    <location>
        <begin position="1"/>
        <end position="24"/>
    </location>
</feature>
<dbReference type="SUPFAM" id="SSF53649">
    <property type="entry name" value="Alkaline phosphatase-like"/>
    <property type="match status" value="1"/>
</dbReference>
<dbReference type="InterPro" id="IPR017850">
    <property type="entry name" value="Alkaline_phosphatase_core_sf"/>
</dbReference>
<dbReference type="InterPro" id="IPR050738">
    <property type="entry name" value="Sulfatase"/>
</dbReference>
<evidence type="ECO:0000259" key="8">
    <source>
        <dbReference type="Pfam" id="PF00884"/>
    </source>
</evidence>
<dbReference type="Gene3D" id="3.40.720.10">
    <property type="entry name" value="Alkaline Phosphatase, subunit A"/>
    <property type="match status" value="1"/>
</dbReference>
<evidence type="ECO:0000256" key="3">
    <source>
        <dbReference type="ARBA" id="ARBA00022723"/>
    </source>
</evidence>
<sequence>MLAAVACTVLVILRTLAAVQGVHAAQAQTADRSAAQAGLLDCKPPGMQTAGTRPNFIVILTDDLGWDDVGLHNPGYARTPNIDKFIRNGTLFDNFYVAPECAPTRAALLTGRHPLRTGTVKVNSGYDFIHSAEMTAAHYLSAQGYQTAHFGKWHNIQTLGYEPWHVGFQQSWYIDTNLKDGAVWHNGNISYVQGYTEQRLAGVLLGYLAKAEARAAKQGSKARPFFVYYAPRAMHTGNGCQSKPGLAARCFPPKFRAPYRARKYSGIANNTLDAWAAAEYLDSVVGRVLGQVARSSLAGSTYVLLASDNGAQLLPGEETPAAKLIRMPSGMQGSKAVQQQRYLFAFGHQCWSEEALPLLGPDREVLRPQRLLRYNGGGLPDYLEPVGGEWLSTANGSYRGFEMCIAVRRGQYKWIGLTGKVYRFQNGSHIELPCNEVPQPQAAAIAAEFAAAAGAWWAGIAAAPHSFTKPVFQVGLQSWNVTNVLAQGAHEISGNSAGNVRVLPNALAGFVEAGDAAWWSLQVLKPGAVSVVLMYTSAVAATFSVSIGGYQSIANGSAPNITAVLPAQKRMLGVEVGTLPLPAPTSPPTKSELRLQLLSSTKPGAPIFTHLGNIQLTLGGKKNAKRRRPIAAGEEEEEWLDLRSRFNWPDGQAGEESPYSPFDAEGIAHCEACQPPL</sequence>